<comment type="caution">
    <text evidence="10">The sequence shown here is derived from an EMBL/GenBank/DDBJ whole genome shotgun (WGS) entry which is preliminary data.</text>
</comment>
<evidence type="ECO:0000256" key="1">
    <source>
        <dbReference type="ARBA" id="ARBA00001947"/>
    </source>
</evidence>
<dbReference type="GO" id="GO:0004022">
    <property type="term" value="F:alcohol dehydrogenase (NAD+) activity"/>
    <property type="evidence" value="ECO:0007669"/>
    <property type="project" value="UniProtKB-EC"/>
</dbReference>
<dbReference type="EMBL" id="BSFK01000005">
    <property type="protein sequence ID" value="GLK75583.1"/>
    <property type="molecule type" value="Genomic_DNA"/>
</dbReference>
<evidence type="ECO:0000256" key="6">
    <source>
        <dbReference type="ARBA" id="ARBA00023002"/>
    </source>
</evidence>
<evidence type="ECO:0000256" key="3">
    <source>
        <dbReference type="ARBA" id="ARBA00013190"/>
    </source>
</evidence>
<dbReference type="InterPro" id="IPR013149">
    <property type="entry name" value="ADH-like_C"/>
</dbReference>
<dbReference type="InterPro" id="IPR036291">
    <property type="entry name" value="NAD(P)-bd_dom_sf"/>
</dbReference>
<evidence type="ECO:0000256" key="7">
    <source>
        <dbReference type="ARBA" id="ARBA00023027"/>
    </source>
</evidence>
<dbReference type="PROSITE" id="PS00059">
    <property type="entry name" value="ADH_ZINC"/>
    <property type="match status" value="1"/>
</dbReference>
<keyword evidence="6" id="KW-0560">Oxidoreductase</keyword>
<dbReference type="NCBIfam" id="NF006940">
    <property type="entry name" value="PRK09422.1"/>
    <property type="match status" value="1"/>
</dbReference>
<dbReference type="InterPro" id="IPR002328">
    <property type="entry name" value="ADH_Zn_CS"/>
</dbReference>
<dbReference type="Pfam" id="PF08240">
    <property type="entry name" value="ADH_N"/>
    <property type="match status" value="1"/>
</dbReference>
<reference evidence="10" key="1">
    <citation type="journal article" date="2014" name="Int. J. Syst. Evol. Microbiol.">
        <title>Complete genome sequence of Corynebacterium casei LMG S-19264T (=DSM 44701T), isolated from a smear-ripened cheese.</title>
        <authorList>
            <consortium name="US DOE Joint Genome Institute (JGI-PGF)"/>
            <person name="Walter F."/>
            <person name="Albersmeier A."/>
            <person name="Kalinowski J."/>
            <person name="Ruckert C."/>
        </authorList>
    </citation>
    <scope>NUCLEOTIDE SEQUENCE</scope>
    <source>
        <strain evidence="10">VKM B-2555</strain>
    </source>
</reference>
<dbReference type="Pfam" id="PF00107">
    <property type="entry name" value="ADH_zinc_N"/>
    <property type="match status" value="1"/>
</dbReference>
<dbReference type="InterPro" id="IPR020843">
    <property type="entry name" value="ER"/>
</dbReference>
<dbReference type="AlphaFoldDB" id="A0A9W6N2T5"/>
<keyword evidence="7" id="KW-0520">NAD</keyword>
<evidence type="ECO:0000313" key="11">
    <source>
        <dbReference type="Proteomes" id="UP001143364"/>
    </source>
</evidence>
<protein>
    <recommendedName>
        <fullName evidence="3">alcohol dehydrogenase</fullName>
        <ecNumber evidence="3">1.1.1.1</ecNumber>
    </recommendedName>
</protein>
<keyword evidence="5 8" id="KW-0862">Zinc</keyword>
<evidence type="ECO:0000256" key="2">
    <source>
        <dbReference type="ARBA" id="ARBA00008072"/>
    </source>
</evidence>
<evidence type="ECO:0000256" key="5">
    <source>
        <dbReference type="ARBA" id="ARBA00022833"/>
    </source>
</evidence>
<evidence type="ECO:0000256" key="8">
    <source>
        <dbReference type="RuleBase" id="RU361277"/>
    </source>
</evidence>
<dbReference type="Gene3D" id="3.40.50.720">
    <property type="entry name" value="NAD(P)-binding Rossmann-like Domain"/>
    <property type="match status" value="1"/>
</dbReference>
<dbReference type="FunFam" id="3.40.50.720:FF:000039">
    <property type="entry name" value="Alcohol dehydrogenase AdhP"/>
    <property type="match status" value="1"/>
</dbReference>
<evidence type="ECO:0000256" key="4">
    <source>
        <dbReference type="ARBA" id="ARBA00022723"/>
    </source>
</evidence>
<feature type="domain" description="Enoyl reductase (ER)" evidence="9">
    <location>
        <begin position="14"/>
        <end position="338"/>
    </location>
</feature>
<keyword evidence="4 8" id="KW-0479">Metal-binding</keyword>
<comment type="cofactor">
    <cofactor evidence="1 8">
        <name>Zn(2+)</name>
        <dbReference type="ChEBI" id="CHEBI:29105"/>
    </cofactor>
</comment>
<comment type="similarity">
    <text evidence="2 8">Belongs to the zinc-containing alcohol dehydrogenase family.</text>
</comment>
<dbReference type="SUPFAM" id="SSF50129">
    <property type="entry name" value="GroES-like"/>
    <property type="match status" value="1"/>
</dbReference>
<gene>
    <name evidence="10" type="primary">adhA</name>
    <name evidence="10" type="ORF">GCM10008171_08370</name>
</gene>
<dbReference type="RefSeq" id="WP_271203526.1">
    <property type="nucleotide sequence ID" value="NZ_BSFK01000005.1"/>
</dbReference>
<dbReference type="FunFam" id="3.90.180.10:FF:000002">
    <property type="entry name" value="Alcohol dehydrogenase AdhP"/>
    <property type="match status" value="1"/>
</dbReference>
<reference evidence="10" key="2">
    <citation type="submission" date="2023-01" db="EMBL/GenBank/DDBJ databases">
        <authorList>
            <person name="Sun Q."/>
            <person name="Evtushenko L."/>
        </authorList>
    </citation>
    <scope>NUCLEOTIDE SEQUENCE</scope>
    <source>
        <strain evidence="10">VKM B-2555</strain>
    </source>
</reference>
<dbReference type="GO" id="GO:0008270">
    <property type="term" value="F:zinc ion binding"/>
    <property type="evidence" value="ECO:0007669"/>
    <property type="project" value="InterPro"/>
</dbReference>
<dbReference type="Proteomes" id="UP001143364">
    <property type="component" value="Unassembled WGS sequence"/>
</dbReference>
<dbReference type="EC" id="1.1.1.1" evidence="3"/>
<dbReference type="SMART" id="SM00829">
    <property type="entry name" value="PKS_ER"/>
    <property type="match status" value="1"/>
</dbReference>
<evidence type="ECO:0000313" key="10">
    <source>
        <dbReference type="EMBL" id="GLK75583.1"/>
    </source>
</evidence>
<dbReference type="InterPro" id="IPR013154">
    <property type="entry name" value="ADH-like_N"/>
</dbReference>
<dbReference type="CDD" id="cd08297">
    <property type="entry name" value="CAD3"/>
    <property type="match status" value="1"/>
</dbReference>
<dbReference type="SUPFAM" id="SSF51735">
    <property type="entry name" value="NAD(P)-binding Rossmann-fold domains"/>
    <property type="match status" value="1"/>
</dbReference>
<sequence>MANMMKAAVVRALGQPLVIEELPVPEPGPEQILVRIEATGVCHTDLHAVKGDWPVKPTAPFIPGHEGVGVVVGVGRAVKRVKEGDRVGVPWLHTACGYCPHCRTGWETLCADQRNTGYSVNGSFAEYALADPNYVGRLPDRLDWGPAAPILCAGVTVYKGLKEAEVKPGEWVAISGVGGLGHMAVQYARAMGMHVAAIDVHPEKLELARSLGAELVVDARETDPAAEIQAKLGGVHGVLVTAVSPTAFEQAFGALRPHGTMSLVGLPPGRFAMPIFDTVLKRITVRGSIVGTRQDLEEALDFAGDGAVAAHFSWDKLENINAIFERMEAGEIDGRIVLKL</sequence>
<dbReference type="InterPro" id="IPR011032">
    <property type="entry name" value="GroES-like_sf"/>
</dbReference>
<dbReference type="Gene3D" id="3.90.180.10">
    <property type="entry name" value="Medium-chain alcohol dehydrogenases, catalytic domain"/>
    <property type="match status" value="1"/>
</dbReference>
<name>A0A9W6N2T5_9HYPH</name>
<accession>A0A9W6N2T5</accession>
<proteinExistence type="inferred from homology"/>
<keyword evidence="11" id="KW-1185">Reference proteome</keyword>
<organism evidence="10 11">
    <name type="scientific">Methylopila jiangsuensis</name>
    <dbReference type="NCBI Taxonomy" id="586230"/>
    <lineage>
        <taxon>Bacteria</taxon>
        <taxon>Pseudomonadati</taxon>
        <taxon>Pseudomonadota</taxon>
        <taxon>Alphaproteobacteria</taxon>
        <taxon>Hyphomicrobiales</taxon>
        <taxon>Methylopilaceae</taxon>
        <taxon>Methylopila</taxon>
    </lineage>
</organism>
<dbReference type="PANTHER" id="PTHR42940">
    <property type="entry name" value="ALCOHOL DEHYDROGENASE 1-RELATED"/>
    <property type="match status" value="1"/>
</dbReference>
<dbReference type="PANTHER" id="PTHR42940:SF8">
    <property type="entry name" value="VACUOLAR PROTEIN SORTING-ASSOCIATED PROTEIN 11"/>
    <property type="match status" value="1"/>
</dbReference>
<evidence type="ECO:0000259" key="9">
    <source>
        <dbReference type="SMART" id="SM00829"/>
    </source>
</evidence>